<reference evidence="3 4" key="2">
    <citation type="submission" date="2018-11" db="EMBL/GenBank/DDBJ databases">
        <authorList>
            <consortium name="Pathogen Informatics"/>
        </authorList>
    </citation>
    <scope>NUCLEOTIDE SEQUENCE [LARGE SCALE GENOMIC DNA]</scope>
</reference>
<evidence type="ECO:0000259" key="2">
    <source>
        <dbReference type="Pfam" id="PF12816"/>
    </source>
</evidence>
<dbReference type="EMBL" id="UZAE01000041">
    <property type="protein sequence ID" value="VDN96058.1"/>
    <property type="molecule type" value="Genomic_DNA"/>
</dbReference>
<dbReference type="GO" id="GO:0030897">
    <property type="term" value="C:HOPS complex"/>
    <property type="evidence" value="ECO:0007669"/>
    <property type="project" value="TreeGrafter"/>
</dbReference>
<dbReference type="Proteomes" id="UP000278807">
    <property type="component" value="Unassembled WGS sequence"/>
</dbReference>
<feature type="region of interest" description="Disordered" evidence="1">
    <location>
        <begin position="766"/>
        <end position="788"/>
    </location>
</feature>
<dbReference type="InterPro" id="IPR025941">
    <property type="entry name" value="Vps8_central_dom"/>
</dbReference>
<feature type="compositionally biased region" description="Acidic residues" evidence="1">
    <location>
        <begin position="193"/>
        <end position="205"/>
    </location>
</feature>
<protein>
    <submittedName>
        <fullName evidence="5">Vps8 domain-containing protein</fullName>
    </submittedName>
</protein>
<dbReference type="GO" id="GO:0034058">
    <property type="term" value="P:endosomal vesicle fusion"/>
    <property type="evidence" value="ECO:0007669"/>
    <property type="project" value="TreeGrafter"/>
</dbReference>
<keyword evidence="4" id="KW-1185">Reference proteome</keyword>
<organism evidence="5">
    <name type="scientific">Rodentolepis nana</name>
    <name type="common">Dwarf tapeworm</name>
    <name type="synonym">Hymenolepis nana</name>
    <dbReference type="NCBI Taxonomy" id="102285"/>
    <lineage>
        <taxon>Eukaryota</taxon>
        <taxon>Metazoa</taxon>
        <taxon>Spiralia</taxon>
        <taxon>Lophotrochozoa</taxon>
        <taxon>Platyhelminthes</taxon>
        <taxon>Cestoda</taxon>
        <taxon>Eucestoda</taxon>
        <taxon>Cyclophyllidea</taxon>
        <taxon>Hymenolepididae</taxon>
        <taxon>Rodentolepis</taxon>
    </lineage>
</organism>
<dbReference type="Pfam" id="PF23410">
    <property type="entry name" value="Beta-prop_VPS8"/>
    <property type="match status" value="1"/>
</dbReference>
<evidence type="ECO:0000313" key="4">
    <source>
        <dbReference type="Proteomes" id="UP000278807"/>
    </source>
</evidence>
<feature type="region of interest" description="Disordered" evidence="1">
    <location>
        <begin position="187"/>
        <end position="214"/>
    </location>
</feature>
<feature type="domain" description="Vacuolar protein sorting-associated protein 8 central" evidence="2">
    <location>
        <begin position="721"/>
        <end position="881"/>
    </location>
</feature>
<evidence type="ECO:0000313" key="5">
    <source>
        <dbReference type="WBParaSite" id="HNAJ_0000019801-mRNA-1"/>
    </source>
</evidence>
<dbReference type="InterPro" id="IPR045111">
    <property type="entry name" value="Vps41/Vps8"/>
</dbReference>
<gene>
    <name evidence="3" type="ORF">HNAJ_LOCUS199</name>
</gene>
<sequence>MSEYMFDINHAGASSIFSDESDLASDIEADLQDLPIEDGFDGTTFSLPSASPFTGSFASLHSADVSDDALFNHSTTSKPSHQQQQSCQNYIRSASLRSVHTQLLNSSLKLNCGSPSCISLQSFIVVGTNNGFLFAFDRRQKLICSIDTSTTDVGSGQGAITSLSQNLLSTRLLTGFASGRIAMWQLPKTSDGTDSDDEKGFDEEVAQTGSKNDLKSKKVNSSSFTLLRIIDDVHQQGQSIIVCAFTSLPTVAVSVDSSGSAYEMDFRRGILGRSTFSSCFFSGSHGEICAIVPLRPTHTLGLLQNYHRQPAFRALIGSAIVAMASFTKVIVVALKPKLRVIFWQHLKGSPSCLPQLTWSWCFSESQNSEESTAYLGFARTSTLYISRITTRPLSSSVEVPSGACVFSIGGHQFVHRIQLIRSISVEQSIVSMHFFTLEHIAFLDAEEILRVYDLSVGQEVESLNLSTIQICYNSTAFKAVVIGGKVSEALACASERACANSLASSGGKLLVFGKNAITLVSLKPWTERAISLFKAGRVEEALNSCCQVLKEQSPSSVKESLLEVLSHMPLAHAKRRPTLLAASMLVEICVTADLQDFLQSSVIPVYRQDPLSYPLLLRSICQRLLTLPPIYASTVPTNINDCYLRCLTPDVTKEMLTWCVHGPTIDLPESTHVKSSSSLTDKSLSTTSLSISALRKSSTQRMENGRRLAESCLIPKSFIPVLKFCLSNGLYQGFIYIYAFVLKDHETAFRWLTDLLITRAHSPDERKVSVGTTTRPTSVHSNSSSTDSLSNLNTNEAVNAILLFLRSSFAGEEVFNIPLESPFYPDVPNKVFNLLLSSQVISPEDHEKSILSQPATMATCASPRLRVLLHFGGTADLLNMFTLVLRESKFFASKQLPSTAQSCHLRQRLITTLFACALDEPGQNILPIEVGDLIRLLCFICEQILQPENMELTFQSQKIIDVLQFIAKRFDICTETELPWLDLSDVLHRLLKAQKLEASPELLKVAESISLCDFCEHVYLRQGNMVAVLSCLLTSLYRVASTRPIRNLIQAQDLVSRIYVFLNNYLTSEQTGSNFSPIVSRFLQSVEIYSYCDPLRCLFLLVLSLGPSMRRIIYILDALFMNNGQIQSCSLDLQAYQPFADEKPGFSAEGPHHPATIYILRQFYELMHSEMPEAEREHAVARVNGDTSLRVLLDELLSKSDPLVAELYFRLLLASTNVEVADIQENHHSLCNFLRVNCEYRAPILLELLDEKSHPQELACIYEKIGDREKAMELLKKHFLEHWKSLVKGNDNCLVENPTVPEELMASAKTWFDFAARQCISKRSSDNEPPWFIIIDTFSDLRKGNLSEQLTQRLNVLFHKLLESANPYVPTPALINRVLHLSDKSVSNLGSETNKFLLQLVGVWHKEVKLMQDCHRLMTSDVSSSEQVLVSALKRGVGMRRYSCALCGLGFALRYRRMRSTVTYDLYTGGFTTIAQRMPSSLEIMVLWCGHGVHVDCYEIYCELLKTRMSGVLSEDKKYICLQCNNFIDSSAPPPLSGRGSSQANSHSTLPIPPQHLLDAFDEIEISQPYHRCNHQLKIRFVELLLETQSPQFRAITPKRAS</sequence>
<dbReference type="PANTHER" id="PTHR12616">
    <property type="entry name" value="VACUOLAR PROTEIN SORTING VPS41"/>
    <property type="match status" value="1"/>
</dbReference>
<dbReference type="OrthoDB" id="289913at2759"/>
<dbReference type="PANTHER" id="PTHR12616:SF8">
    <property type="entry name" value="VACUOLAR PROTEIN SORTING-ASSOCIATED PROTEIN 8 HOMOLOG"/>
    <property type="match status" value="1"/>
</dbReference>
<evidence type="ECO:0000256" key="1">
    <source>
        <dbReference type="SAM" id="MobiDB-lite"/>
    </source>
</evidence>
<proteinExistence type="predicted"/>
<feature type="compositionally biased region" description="Polar residues" evidence="1">
    <location>
        <begin position="770"/>
        <end position="780"/>
    </location>
</feature>
<dbReference type="InterPro" id="IPR036322">
    <property type="entry name" value="WD40_repeat_dom_sf"/>
</dbReference>
<accession>A0A0R3T081</accession>
<dbReference type="STRING" id="102285.A0A0R3T081"/>
<reference evidence="5" key="1">
    <citation type="submission" date="2016-04" db="UniProtKB">
        <authorList>
            <consortium name="WormBaseParasite"/>
        </authorList>
    </citation>
    <scope>IDENTIFICATION</scope>
</reference>
<dbReference type="GO" id="GO:0005770">
    <property type="term" value="C:late endosome"/>
    <property type="evidence" value="ECO:0007669"/>
    <property type="project" value="TreeGrafter"/>
</dbReference>
<evidence type="ECO:0000313" key="3">
    <source>
        <dbReference type="EMBL" id="VDN96058.1"/>
    </source>
</evidence>
<name>A0A0R3T081_RODNA</name>
<dbReference type="WBParaSite" id="HNAJ_0000019801-mRNA-1">
    <property type="protein sequence ID" value="HNAJ_0000019801-mRNA-1"/>
    <property type="gene ID" value="HNAJ_0000019801"/>
</dbReference>
<dbReference type="GO" id="GO:0006623">
    <property type="term" value="P:protein targeting to vacuole"/>
    <property type="evidence" value="ECO:0007669"/>
    <property type="project" value="InterPro"/>
</dbReference>
<dbReference type="SUPFAM" id="SSF50978">
    <property type="entry name" value="WD40 repeat-like"/>
    <property type="match status" value="1"/>
</dbReference>
<dbReference type="Pfam" id="PF12816">
    <property type="entry name" value="TPR_Vps8"/>
    <property type="match status" value="1"/>
</dbReference>